<feature type="compositionally biased region" description="Low complexity" evidence="1">
    <location>
        <begin position="157"/>
        <end position="175"/>
    </location>
</feature>
<dbReference type="Proteomes" id="UP001523528">
    <property type="component" value="Unassembled WGS sequence"/>
</dbReference>
<sequence>MTGLLSLSACAETPMGPTVQVLPAPGKDYNVFVQEQQFCRTQAAAAVNGQAEHQNHKAIYGALATTALGAGLGAAAGGGTGAGIGAAAGALGGAGGGGLYSQSQQGGIQTQYDNAYVQCMITYHNVLPGYNNPQQGSGHGTAKRRAVHHTQAAPHNTTAQPTAPAGQASAPIELD</sequence>
<organism evidence="2 3">
    <name type="scientific">Acetobacter lambici</name>
    <dbReference type="NCBI Taxonomy" id="1332824"/>
    <lineage>
        <taxon>Bacteria</taxon>
        <taxon>Pseudomonadati</taxon>
        <taxon>Pseudomonadota</taxon>
        <taxon>Alphaproteobacteria</taxon>
        <taxon>Acetobacterales</taxon>
        <taxon>Acetobacteraceae</taxon>
        <taxon>Acetobacter</taxon>
    </lineage>
</organism>
<gene>
    <name evidence="2" type="ORF">NKW50_13415</name>
</gene>
<comment type="caution">
    <text evidence="2">The sequence shown here is derived from an EMBL/GenBank/DDBJ whole genome shotgun (WGS) entry which is preliminary data.</text>
</comment>
<evidence type="ECO:0000313" key="2">
    <source>
        <dbReference type="EMBL" id="MCP1259588.1"/>
    </source>
</evidence>
<accession>A0ABT1F647</accession>
<reference evidence="2 3" key="1">
    <citation type="submission" date="2022-06" db="EMBL/GenBank/DDBJ databases">
        <title>Acetobacer genomes from food samples.</title>
        <authorList>
            <person name="Sombolestani A."/>
        </authorList>
    </citation>
    <scope>NUCLEOTIDE SEQUENCE [LARGE SCALE GENOMIC DNA]</scope>
    <source>
        <strain evidence="2 3">R-83285</strain>
    </source>
</reference>
<protein>
    <submittedName>
        <fullName evidence="2">Glycine zipper family protein</fullName>
    </submittedName>
</protein>
<feature type="region of interest" description="Disordered" evidence="1">
    <location>
        <begin position="131"/>
        <end position="175"/>
    </location>
</feature>
<keyword evidence="3" id="KW-1185">Reference proteome</keyword>
<evidence type="ECO:0000313" key="3">
    <source>
        <dbReference type="Proteomes" id="UP001523528"/>
    </source>
</evidence>
<name>A0ABT1F647_9PROT</name>
<proteinExistence type="predicted"/>
<evidence type="ECO:0000256" key="1">
    <source>
        <dbReference type="SAM" id="MobiDB-lite"/>
    </source>
</evidence>
<dbReference type="RefSeq" id="WP_242012578.1">
    <property type="nucleotide sequence ID" value="NZ_JAMYZY010000042.1"/>
</dbReference>
<dbReference type="EMBL" id="JAMYZZ010000039">
    <property type="protein sequence ID" value="MCP1259588.1"/>
    <property type="molecule type" value="Genomic_DNA"/>
</dbReference>